<dbReference type="EnsemblPlants" id="PGSC0003DMT400090093">
    <property type="protein sequence ID" value="PGSC0003DMT400090093"/>
    <property type="gene ID" value="PGSC0003DMG400039664"/>
</dbReference>
<protein>
    <submittedName>
        <fullName evidence="2">Uncharacterized protein</fullName>
    </submittedName>
</protein>
<evidence type="ECO:0000313" key="2">
    <source>
        <dbReference type="EnsemblPlants" id="PGSC0003DMT400090093"/>
    </source>
</evidence>
<reference evidence="3" key="1">
    <citation type="journal article" date="2011" name="Nature">
        <title>Genome sequence and analysis of the tuber crop potato.</title>
        <authorList>
            <consortium name="The Potato Genome Sequencing Consortium"/>
        </authorList>
    </citation>
    <scope>NUCLEOTIDE SEQUENCE [LARGE SCALE GENOMIC DNA]</scope>
    <source>
        <strain evidence="3">cv. DM1-3 516 R44</strain>
    </source>
</reference>
<reference evidence="2" key="2">
    <citation type="submission" date="2015-06" db="UniProtKB">
        <authorList>
            <consortium name="EnsemblPlants"/>
        </authorList>
    </citation>
    <scope>IDENTIFICATION</scope>
    <source>
        <strain evidence="2">DM1-3 516 R44</strain>
    </source>
</reference>
<organism evidence="2 3">
    <name type="scientific">Solanum tuberosum</name>
    <name type="common">Potato</name>
    <dbReference type="NCBI Taxonomy" id="4113"/>
    <lineage>
        <taxon>Eukaryota</taxon>
        <taxon>Viridiplantae</taxon>
        <taxon>Streptophyta</taxon>
        <taxon>Embryophyta</taxon>
        <taxon>Tracheophyta</taxon>
        <taxon>Spermatophyta</taxon>
        <taxon>Magnoliopsida</taxon>
        <taxon>eudicotyledons</taxon>
        <taxon>Gunneridae</taxon>
        <taxon>Pentapetalae</taxon>
        <taxon>asterids</taxon>
        <taxon>lamiids</taxon>
        <taxon>Solanales</taxon>
        <taxon>Solanaceae</taxon>
        <taxon>Solanoideae</taxon>
        <taxon>Solaneae</taxon>
        <taxon>Solanum</taxon>
    </lineage>
</organism>
<dbReference type="PaxDb" id="4113-PGSC0003DMT400090093"/>
<dbReference type="Gramene" id="PGSC0003DMT400090093">
    <property type="protein sequence ID" value="PGSC0003DMT400090093"/>
    <property type="gene ID" value="PGSC0003DMG400039664"/>
</dbReference>
<dbReference type="HOGENOM" id="CLU_2626736_0_0_1"/>
<accession>M1DJM1</accession>
<dbReference type="InParanoid" id="M1DJM1"/>
<dbReference type="Gene3D" id="3.30.230.80">
    <property type="match status" value="1"/>
</dbReference>
<sequence length="78" mass="9011">MLEYLSFVKSIVDSKDLHLNIYRDMVRSKVAGRDLPPRHIRSQKFRRDAEKPNKTKAKAKSKEANSSRRITTDPTVPS</sequence>
<name>M1DJM1_SOLTU</name>
<dbReference type="Proteomes" id="UP000011115">
    <property type="component" value="Unassembled WGS sequence"/>
</dbReference>
<feature type="region of interest" description="Disordered" evidence="1">
    <location>
        <begin position="32"/>
        <end position="78"/>
    </location>
</feature>
<keyword evidence="3" id="KW-1185">Reference proteome</keyword>
<proteinExistence type="predicted"/>
<evidence type="ECO:0000313" key="3">
    <source>
        <dbReference type="Proteomes" id="UP000011115"/>
    </source>
</evidence>
<dbReference type="AlphaFoldDB" id="M1DJM1"/>
<evidence type="ECO:0000256" key="1">
    <source>
        <dbReference type="SAM" id="MobiDB-lite"/>
    </source>
</evidence>
<feature type="compositionally biased region" description="Polar residues" evidence="1">
    <location>
        <begin position="68"/>
        <end position="78"/>
    </location>
</feature>